<feature type="signal peptide" evidence="2">
    <location>
        <begin position="1"/>
        <end position="22"/>
    </location>
</feature>
<keyword evidence="4" id="KW-1185">Reference proteome</keyword>
<dbReference type="PANTHER" id="PTHR30006">
    <property type="entry name" value="THIAMINE-BINDING PERIPLASMIC PROTEIN-RELATED"/>
    <property type="match status" value="1"/>
</dbReference>
<evidence type="ECO:0000313" key="4">
    <source>
        <dbReference type="Proteomes" id="UP000515811"/>
    </source>
</evidence>
<protein>
    <submittedName>
        <fullName evidence="3">Extracellular solute-binding protein</fullName>
    </submittedName>
</protein>
<dbReference type="EMBL" id="CP060714">
    <property type="protein sequence ID" value="QNN58919.1"/>
    <property type="molecule type" value="Genomic_DNA"/>
</dbReference>
<dbReference type="KEGG" id="drg:H9K76_09005"/>
<evidence type="ECO:0000313" key="3">
    <source>
        <dbReference type="EMBL" id="QNN58919.1"/>
    </source>
</evidence>
<dbReference type="AlphaFoldDB" id="A0A7G9RTJ4"/>
<evidence type="ECO:0000256" key="1">
    <source>
        <dbReference type="ARBA" id="ARBA00022729"/>
    </source>
</evidence>
<sequence>MQKRTWVAAAMAAGLAWGAAGAAGAATVTVLTSFPKELTSAYQKAFEAANPGIKIEILNKNTTAAVAYVRELPEGQRPDVMWASAPDAFEVLARAKLLTPAPDTVNKNAPTKIGNFPLNDPEGMYYGQALAGYGIMWNTRYLKAHKLEAPREWSDLTKPEYFGHVAISSPSRSGTTQLTVETILQGEGWDKGWTQLLEMMGNAAAVTDRSFAVPDGVNNGQYGLGIVIDFFGLAGKYSGFPVDFVYPSVTAVVPANIALISGAKNADEAKKFMAFTMSSAGQQLLFDPKISRLPILPYDTLKAPAGYPVPQEVAKRAKVHFDTNLAESRYQVVINLFDQMVTFRLKELQAATKAIQEADKALKAKPNAQGKDLLAQARSLAYSPLVGEGNAKDPQFLELFKKSRRDVAVSKELTGMEQMWADKAKSNYAKAQQLAQQARGMAK</sequence>
<evidence type="ECO:0000256" key="2">
    <source>
        <dbReference type="SAM" id="SignalP"/>
    </source>
</evidence>
<dbReference type="RefSeq" id="WP_187599695.1">
    <property type="nucleotide sequence ID" value="NZ_CP060714.1"/>
</dbReference>
<feature type="chain" id="PRO_5028864927" evidence="2">
    <location>
        <begin position="23"/>
        <end position="443"/>
    </location>
</feature>
<keyword evidence="1 2" id="KW-0732">Signal</keyword>
<dbReference type="GO" id="GO:0030288">
    <property type="term" value="C:outer membrane-bounded periplasmic space"/>
    <property type="evidence" value="ECO:0007669"/>
    <property type="project" value="TreeGrafter"/>
</dbReference>
<gene>
    <name evidence="3" type="ORF">H9K76_09005</name>
</gene>
<dbReference type="SUPFAM" id="SSF53850">
    <property type="entry name" value="Periplasmic binding protein-like II"/>
    <property type="match status" value="1"/>
</dbReference>
<reference evidence="3 4" key="1">
    <citation type="submission" date="2020-08" db="EMBL/GenBank/DDBJ databases">
        <title>Genome sequence of Diaphorobacter ruginosibacter DSM 27467T.</title>
        <authorList>
            <person name="Hyun D.-W."/>
            <person name="Bae J.-W."/>
        </authorList>
    </citation>
    <scope>NUCLEOTIDE SEQUENCE [LARGE SCALE GENOMIC DNA]</scope>
    <source>
        <strain evidence="3 4">DSM 27467</strain>
    </source>
</reference>
<accession>A0A7G9RTJ4</accession>
<dbReference type="Proteomes" id="UP000515811">
    <property type="component" value="Chromosome"/>
</dbReference>
<dbReference type="Gene3D" id="3.40.190.10">
    <property type="entry name" value="Periplasmic binding protein-like II"/>
    <property type="match status" value="2"/>
</dbReference>
<name>A0A7G9RTJ4_9BURK</name>
<dbReference type="PANTHER" id="PTHR30006:SF25">
    <property type="entry name" value="PHOSPHOGLYCERATE TRANSPORT REGULATORY PROTEIN PGTC"/>
    <property type="match status" value="1"/>
</dbReference>
<dbReference type="Pfam" id="PF13343">
    <property type="entry name" value="SBP_bac_6"/>
    <property type="match status" value="1"/>
</dbReference>
<organism evidence="3 4">
    <name type="scientific">Diaphorobacter ruginosibacter</name>
    <dbReference type="NCBI Taxonomy" id="1715720"/>
    <lineage>
        <taxon>Bacteria</taxon>
        <taxon>Pseudomonadati</taxon>
        <taxon>Pseudomonadota</taxon>
        <taxon>Betaproteobacteria</taxon>
        <taxon>Burkholderiales</taxon>
        <taxon>Comamonadaceae</taxon>
        <taxon>Diaphorobacter</taxon>
    </lineage>
</organism>
<proteinExistence type="predicted"/>